<gene>
    <name evidence="2" type="ORF">EBI00_04130</name>
</gene>
<keyword evidence="1" id="KW-0812">Transmembrane</keyword>
<feature type="transmembrane region" description="Helical" evidence="1">
    <location>
        <begin position="99"/>
        <end position="120"/>
    </location>
</feature>
<feature type="transmembrane region" description="Helical" evidence="1">
    <location>
        <begin position="36"/>
        <end position="56"/>
    </location>
</feature>
<sequence>MANFVMYAAIMLIAGIGIPIMATLNGGLGTRLQSPALAAAILLFVGMVLAVTYLLVTEGVPKTLYPPNTPVYLYLGGFFVLFYILTITWVAPRFGVSNAIAFVLLGQLIAMSLIDHFGLFGAHKFTLNLQRLAGLGLMVLGVFLVLNKVPQINSSGS</sequence>
<evidence type="ECO:0000313" key="2">
    <source>
        <dbReference type="EMBL" id="RNF52105.1"/>
    </source>
</evidence>
<feature type="transmembrane region" description="Helical" evidence="1">
    <location>
        <begin position="132"/>
        <end position="149"/>
    </location>
</feature>
<dbReference type="RefSeq" id="WP_123094654.1">
    <property type="nucleotide sequence ID" value="NZ_RIZG01000002.1"/>
</dbReference>
<keyword evidence="3" id="KW-1185">Reference proteome</keyword>
<keyword evidence="1" id="KW-0472">Membrane</keyword>
<dbReference type="GO" id="GO:0005886">
    <property type="term" value="C:plasma membrane"/>
    <property type="evidence" value="ECO:0007669"/>
    <property type="project" value="TreeGrafter"/>
</dbReference>
<dbReference type="AlphaFoldDB" id="A0A3M8Q7V6"/>
<dbReference type="PANTHER" id="PTHR34821">
    <property type="entry name" value="INNER MEMBRANE PROTEIN YDCZ"/>
    <property type="match status" value="1"/>
</dbReference>
<dbReference type="OrthoDB" id="9097160at2"/>
<dbReference type="EMBL" id="RIZG01000002">
    <property type="protein sequence ID" value="RNF52105.1"/>
    <property type="molecule type" value="Genomic_DNA"/>
</dbReference>
<dbReference type="PANTHER" id="PTHR34821:SF2">
    <property type="entry name" value="INNER MEMBRANE PROTEIN YDCZ"/>
    <property type="match status" value="1"/>
</dbReference>
<protein>
    <submittedName>
        <fullName evidence="2">DMT family transporter</fullName>
    </submittedName>
</protein>
<proteinExistence type="predicted"/>
<comment type="caution">
    <text evidence="2">The sequence shown here is derived from an EMBL/GenBank/DDBJ whole genome shotgun (WGS) entry which is preliminary data.</text>
</comment>
<dbReference type="InterPro" id="IPR006750">
    <property type="entry name" value="YdcZ"/>
</dbReference>
<feature type="transmembrane region" description="Helical" evidence="1">
    <location>
        <begin position="6"/>
        <end position="24"/>
    </location>
</feature>
<reference evidence="2 3" key="1">
    <citation type="journal article" date="2012" name="Int. J. Syst. Evol. Microbiol.">
        <title>Marinomonas hwangdonensis sp. nov., isolated from seawater.</title>
        <authorList>
            <person name="Jung Y.T."/>
            <person name="Oh T.K."/>
            <person name="Yoon J.H."/>
        </authorList>
    </citation>
    <scope>NUCLEOTIDE SEQUENCE [LARGE SCALE GENOMIC DNA]</scope>
    <source>
        <strain evidence="2 3">HDW-15</strain>
    </source>
</reference>
<accession>A0A3M8Q7V6</accession>
<organism evidence="2 3">
    <name type="scientific">Marinomonas hwangdonensis</name>
    <dbReference type="NCBI Taxonomy" id="1053647"/>
    <lineage>
        <taxon>Bacteria</taxon>
        <taxon>Pseudomonadati</taxon>
        <taxon>Pseudomonadota</taxon>
        <taxon>Gammaproteobacteria</taxon>
        <taxon>Oceanospirillales</taxon>
        <taxon>Oceanospirillaceae</taxon>
        <taxon>Marinomonas</taxon>
    </lineage>
</organism>
<dbReference type="Proteomes" id="UP000280507">
    <property type="component" value="Unassembled WGS sequence"/>
</dbReference>
<keyword evidence="1" id="KW-1133">Transmembrane helix</keyword>
<evidence type="ECO:0000313" key="3">
    <source>
        <dbReference type="Proteomes" id="UP000280507"/>
    </source>
</evidence>
<dbReference type="Pfam" id="PF04657">
    <property type="entry name" value="DMT_YdcZ"/>
    <property type="match status" value="1"/>
</dbReference>
<evidence type="ECO:0000256" key="1">
    <source>
        <dbReference type="SAM" id="Phobius"/>
    </source>
</evidence>
<name>A0A3M8Q7V6_9GAMM</name>
<feature type="transmembrane region" description="Helical" evidence="1">
    <location>
        <begin position="71"/>
        <end position="92"/>
    </location>
</feature>